<gene>
    <name evidence="2" type="ORF">CK203_096557</name>
</gene>
<reference evidence="2 3" key="1">
    <citation type="journal article" date="2018" name="PLoS Genet.">
        <title>Population sequencing reveals clonal diversity and ancestral inbreeding in the grapevine cultivar Chardonnay.</title>
        <authorList>
            <person name="Roach M.J."/>
            <person name="Johnson D.L."/>
            <person name="Bohlmann J."/>
            <person name="van Vuuren H.J."/>
            <person name="Jones S.J."/>
            <person name="Pretorius I.S."/>
            <person name="Schmidt S.A."/>
            <person name="Borneman A.R."/>
        </authorList>
    </citation>
    <scope>NUCLEOTIDE SEQUENCE [LARGE SCALE GENOMIC DNA]</scope>
    <source>
        <strain evidence="3">cv. Chardonnay</strain>
        <tissue evidence="2">Leaf</tissue>
    </source>
</reference>
<proteinExistence type="predicted"/>
<sequence length="244" mass="27300">MEKQQTKRAIDQPDKANSRGFQSEQQSVSTSRGAEMPLFSKDRIEQPFKLLNKIQNPTSSPSSSCSLAQKVLRSKMDSITSKIMPYLWKIEIRKVVILKRKLGNPVNKGILLLPCYLKLPSTFLAVIVTIRSHCLHHCCCKFALLLSPSLRVKVVFFLSLSSSRCVVAVVTSSPLASTFPQNPTLALSRTHHTRGIAPLPLLQLKIFRCNQRNSTVIRVVTAILVPCHRRHRHLSISSSPRASP</sequence>
<protein>
    <submittedName>
        <fullName evidence="2">Uncharacterized protein</fullName>
    </submittedName>
</protein>
<dbReference type="EMBL" id="QGNW01001408">
    <property type="protein sequence ID" value="RVW42249.1"/>
    <property type="molecule type" value="Genomic_DNA"/>
</dbReference>
<dbReference type="AlphaFoldDB" id="A0A438E3I4"/>
<accession>A0A438E3I4</accession>
<organism evidence="2 3">
    <name type="scientific">Vitis vinifera</name>
    <name type="common">Grape</name>
    <dbReference type="NCBI Taxonomy" id="29760"/>
    <lineage>
        <taxon>Eukaryota</taxon>
        <taxon>Viridiplantae</taxon>
        <taxon>Streptophyta</taxon>
        <taxon>Embryophyta</taxon>
        <taxon>Tracheophyta</taxon>
        <taxon>Spermatophyta</taxon>
        <taxon>Magnoliopsida</taxon>
        <taxon>eudicotyledons</taxon>
        <taxon>Gunneridae</taxon>
        <taxon>Pentapetalae</taxon>
        <taxon>rosids</taxon>
        <taxon>Vitales</taxon>
        <taxon>Vitaceae</taxon>
        <taxon>Viteae</taxon>
        <taxon>Vitis</taxon>
    </lineage>
</organism>
<evidence type="ECO:0000313" key="2">
    <source>
        <dbReference type="EMBL" id="RVW42249.1"/>
    </source>
</evidence>
<evidence type="ECO:0000256" key="1">
    <source>
        <dbReference type="SAM" id="MobiDB-lite"/>
    </source>
</evidence>
<feature type="region of interest" description="Disordered" evidence="1">
    <location>
        <begin position="1"/>
        <end position="39"/>
    </location>
</feature>
<dbReference type="Proteomes" id="UP000288805">
    <property type="component" value="Unassembled WGS sequence"/>
</dbReference>
<comment type="caution">
    <text evidence="2">The sequence shown here is derived from an EMBL/GenBank/DDBJ whole genome shotgun (WGS) entry which is preliminary data.</text>
</comment>
<name>A0A438E3I4_VITVI</name>
<feature type="compositionally biased region" description="Polar residues" evidence="1">
    <location>
        <begin position="19"/>
        <end position="32"/>
    </location>
</feature>
<evidence type="ECO:0000313" key="3">
    <source>
        <dbReference type="Proteomes" id="UP000288805"/>
    </source>
</evidence>
<feature type="compositionally biased region" description="Basic and acidic residues" evidence="1">
    <location>
        <begin position="1"/>
        <end position="17"/>
    </location>
</feature>